<dbReference type="Pfam" id="PF18803">
    <property type="entry name" value="CxC2"/>
    <property type="match status" value="1"/>
</dbReference>
<dbReference type="InterPro" id="IPR040521">
    <property type="entry name" value="KDZ"/>
</dbReference>
<dbReference type="Proteomes" id="UP001195769">
    <property type="component" value="Unassembled WGS sequence"/>
</dbReference>
<protein>
    <recommendedName>
        <fullName evidence="2">CxC2-like cysteine cluster KDZ transposase-associated domain-containing protein</fullName>
    </recommendedName>
</protein>
<dbReference type="EMBL" id="JABBWK010000005">
    <property type="protein sequence ID" value="KAG1906239.1"/>
    <property type="molecule type" value="Genomic_DNA"/>
</dbReference>
<sequence>MKDKLRDQATQSFLARLDSIWLNLGYHAGLSQYTVLKSQSLMLVREVTDEGWQVVRPNYEHIVADTQELLSEAREVLSGALHAEGACTDHLISGSAAAVDAVELHCDAWDEALSLMDDSADTYFDALMSDQFIIMLSFWAPHSICHILRYYALHYYTAPINVASTPNHHAEHLPSSVASHPASHPPSGADTTMEDFSFNSYGHTDIDSLVDYDMVDPAYENFLKESTVGPKKRLRPTGDRTMALWLDECEKYLLELIRLEGRGDYASRETCQGHSECTSEPVYCCWDCFGTELYCQACIINRHRENPLHKIEFWNGCFFEDTTLKCLGLWIQLGHPIGEQCFNHSRAYDDDFVILDTNGIHELALDFCSCESALSHIKQLLRARWYPATSADPKSAATFRLLEHFHMLTFESKASAFKYWQTLDRYDSLLHMIKQWRNLKLLKRFGRGHDPSGIDATKQGSCAVVCPACPHPGKDLPEDWKAVLPDKWWLYAHFLAIDTNFRLARKNVSSDRIDPGLSRGWAYFVEETGFKEFLTDAGMVAQEKSMCASHSAVNLAETKTARGLAATGAGTVDCSHHNFKRPSGVGDLQRGEKYINMDYLFFSTAQHSEDIVVLNISYDIACQWSKNLWGRMSRYPSRMHFARDGKVMTFLVPKFHLPAHITACQITFSHNFIKGMGRMDGEAPERGWANINPVATSTREMGPGARRDTLDDHFGDFNWKKVTNFAIEKWEADTSNKNPFETTTITLTQAAVRLRLSQKEAEDLERGFNNSLHTEISPSVLVSSGIELEEQQFRLQQDYNALSGHPTDLQLTKLQEHSNALLRKIEQWCKVQLLYMPAVGRLRALADAQSTRDEKAYDVKLWLPSKLKEAAEMSCDEQLCEFEWELRCAQAHEALDDVRWQLRLRAHLYKFKDAYIRGQQANTRASAVLRKVEQTIRTAAARYRRAWAAVKTLSGVLDKPNWEVELSELLAADVRGMSEGDIGQSEGNRTLSWIWKAHGVAAMGEDGEAVLSEGAVLTHQAALHIEWCKSRARADHWAEEVELLQEEMRRVASFLSWHTGWWEEQANRRTVLPAPEQEGIQGYAKCQAALRRAMRDRFEKMWSVVPALLQPMLPAISLPVS</sequence>
<evidence type="ECO:0000313" key="4">
    <source>
        <dbReference type="Proteomes" id="UP001195769"/>
    </source>
</evidence>
<evidence type="ECO:0000259" key="2">
    <source>
        <dbReference type="Pfam" id="PF18803"/>
    </source>
</evidence>
<organism evidence="3 4">
    <name type="scientific">Suillus fuscotomentosus</name>
    <dbReference type="NCBI Taxonomy" id="1912939"/>
    <lineage>
        <taxon>Eukaryota</taxon>
        <taxon>Fungi</taxon>
        <taxon>Dikarya</taxon>
        <taxon>Basidiomycota</taxon>
        <taxon>Agaricomycotina</taxon>
        <taxon>Agaricomycetes</taxon>
        <taxon>Agaricomycetidae</taxon>
        <taxon>Boletales</taxon>
        <taxon>Suillineae</taxon>
        <taxon>Suillaceae</taxon>
        <taxon>Suillus</taxon>
    </lineage>
</organism>
<proteinExistence type="predicted"/>
<keyword evidence="4" id="KW-1185">Reference proteome</keyword>
<evidence type="ECO:0000256" key="1">
    <source>
        <dbReference type="SAM" id="MobiDB-lite"/>
    </source>
</evidence>
<dbReference type="PANTHER" id="PTHR33096">
    <property type="entry name" value="CXC2 DOMAIN-CONTAINING PROTEIN"/>
    <property type="match status" value="1"/>
</dbReference>
<gene>
    <name evidence="3" type="ORF">F5891DRAFT_975667</name>
</gene>
<dbReference type="PANTHER" id="PTHR33096:SF1">
    <property type="entry name" value="CXC1-LIKE CYSTEINE CLUSTER ASSOCIATED WITH KDZ TRANSPOSASES DOMAIN-CONTAINING PROTEIN"/>
    <property type="match status" value="1"/>
</dbReference>
<name>A0AAD4HSU9_9AGAM</name>
<dbReference type="RefSeq" id="XP_041231814.1">
    <property type="nucleotide sequence ID" value="XM_041376547.1"/>
</dbReference>
<feature type="compositionally biased region" description="Low complexity" evidence="1">
    <location>
        <begin position="174"/>
        <end position="187"/>
    </location>
</feature>
<reference evidence="3" key="1">
    <citation type="journal article" date="2020" name="New Phytol.">
        <title>Comparative genomics reveals dynamic genome evolution in host specialist ectomycorrhizal fungi.</title>
        <authorList>
            <person name="Lofgren L.A."/>
            <person name="Nguyen N.H."/>
            <person name="Vilgalys R."/>
            <person name="Ruytinx J."/>
            <person name="Liao H.L."/>
            <person name="Branco S."/>
            <person name="Kuo A."/>
            <person name="LaButti K."/>
            <person name="Lipzen A."/>
            <person name="Andreopoulos W."/>
            <person name="Pangilinan J."/>
            <person name="Riley R."/>
            <person name="Hundley H."/>
            <person name="Na H."/>
            <person name="Barry K."/>
            <person name="Grigoriev I.V."/>
            <person name="Stajich J.E."/>
            <person name="Kennedy P.G."/>
        </authorList>
    </citation>
    <scope>NUCLEOTIDE SEQUENCE</scope>
    <source>
        <strain evidence="3">FC203</strain>
    </source>
</reference>
<dbReference type="InterPro" id="IPR041457">
    <property type="entry name" value="CxC2_KDZ-assoc"/>
</dbReference>
<dbReference type="AlphaFoldDB" id="A0AAD4HSU9"/>
<dbReference type="GeneID" id="64670845"/>
<accession>A0AAD4HSU9</accession>
<comment type="caution">
    <text evidence="3">The sequence shown here is derived from an EMBL/GenBank/DDBJ whole genome shotgun (WGS) entry which is preliminary data.</text>
</comment>
<evidence type="ECO:0000313" key="3">
    <source>
        <dbReference type="EMBL" id="KAG1906239.1"/>
    </source>
</evidence>
<feature type="domain" description="CxC2-like cysteine cluster KDZ transposase-associated" evidence="2">
    <location>
        <begin position="324"/>
        <end position="425"/>
    </location>
</feature>
<feature type="region of interest" description="Disordered" evidence="1">
    <location>
        <begin position="169"/>
        <end position="189"/>
    </location>
</feature>
<dbReference type="Pfam" id="PF18758">
    <property type="entry name" value="KDZ"/>
    <property type="match status" value="1"/>
</dbReference>